<dbReference type="OrthoDB" id="1987500at2"/>
<feature type="transmembrane region" description="Helical" evidence="1">
    <location>
        <begin position="6"/>
        <end position="21"/>
    </location>
</feature>
<sequence length="151" mass="16824">MRKADIIGGLMGVFISAFVFYESSKFPEDIVMKIGPSYFPRILAMGLLLVSGILILQAYMGKSKKPAEKFDIKEPGIQRAGIALLSTIVYCMILDKVGFIPSSILYLVFLMYLLEKRNYVKMTMISTAVVVGIYIIFKTILNITLPSGFFG</sequence>
<dbReference type="STRING" id="1121919.SAMN02745975_00785"/>
<evidence type="ECO:0000313" key="3">
    <source>
        <dbReference type="EMBL" id="SHI87644.1"/>
    </source>
</evidence>
<proteinExistence type="predicted"/>
<organism evidence="3 4">
    <name type="scientific">Geosporobacter subterraneus DSM 17957</name>
    <dbReference type="NCBI Taxonomy" id="1121919"/>
    <lineage>
        <taxon>Bacteria</taxon>
        <taxon>Bacillati</taxon>
        <taxon>Bacillota</taxon>
        <taxon>Clostridia</taxon>
        <taxon>Peptostreptococcales</taxon>
        <taxon>Thermotaleaceae</taxon>
        <taxon>Geosporobacter</taxon>
    </lineage>
</organism>
<dbReference type="EMBL" id="FQZV01000009">
    <property type="protein sequence ID" value="SHI87644.1"/>
    <property type="molecule type" value="Genomic_DNA"/>
</dbReference>
<dbReference type="AlphaFoldDB" id="A0A1M6EQ93"/>
<keyword evidence="1" id="KW-0472">Membrane</keyword>
<evidence type="ECO:0000259" key="2">
    <source>
        <dbReference type="Pfam" id="PF07331"/>
    </source>
</evidence>
<reference evidence="4" key="1">
    <citation type="submission" date="2016-11" db="EMBL/GenBank/DDBJ databases">
        <authorList>
            <person name="Varghese N."/>
            <person name="Submissions S."/>
        </authorList>
    </citation>
    <scope>NUCLEOTIDE SEQUENCE [LARGE SCALE GENOMIC DNA]</scope>
    <source>
        <strain evidence="4">DSM 17957</strain>
    </source>
</reference>
<protein>
    <submittedName>
        <fullName evidence="3">Tripartite tricarboxylate transporter TctB family protein</fullName>
    </submittedName>
</protein>
<name>A0A1M6EQ93_9FIRM</name>
<keyword evidence="1" id="KW-1133">Transmembrane helix</keyword>
<dbReference type="RefSeq" id="WP_110940064.1">
    <property type="nucleotide sequence ID" value="NZ_FQZV01000009.1"/>
</dbReference>
<keyword evidence="1" id="KW-0812">Transmembrane</keyword>
<accession>A0A1M6EQ93</accession>
<dbReference type="Proteomes" id="UP000184536">
    <property type="component" value="Unassembled WGS sequence"/>
</dbReference>
<evidence type="ECO:0000313" key="4">
    <source>
        <dbReference type="Proteomes" id="UP000184536"/>
    </source>
</evidence>
<feature type="transmembrane region" description="Helical" evidence="1">
    <location>
        <begin position="80"/>
        <end position="113"/>
    </location>
</feature>
<dbReference type="InterPro" id="IPR009936">
    <property type="entry name" value="DUF1468"/>
</dbReference>
<feature type="transmembrane region" description="Helical" evidence="1">
    <location>
        <begin position="125"/>
        <end position="145"/>
    </location>
</feature>
<dbReference type="Pfam" id="PF07331">
    <property type="entry name" value="TctB"/>
    <property type="match status" value="1"/>
</dbReference>
<feature type="transmembrane region" description="Helical" evidence="1">
    <location>
        <begin position="42"/>
        <end position="60"/>
    </location>
</feature>
<feature type="domain" description="DUF1468" evidence="2">
    <location>
        <begin position="7"/>
        <end position="146"/>
    </location>
</feature>
<keyword evidence="4" id="KW-1185">Reference proteome</keyword>
<gene>
    <name evidence="3" type="ORF">SAMN02745975_00785</name>
</gene>
<evidence type="ECO:0000256" key="1">
    <source>
        <dbReference type="SAM" id="Phobius"/>
    </source>
</evidence>